<organism evidence="1 2">
    <name type="scientific">Labilibaculum filiforme</name>
    <dbReference type="NCBI Taxonomy" id="1940526"/>
    <lineage>
        <taxon>Bacteria</taxon>
        <taxon>Pseudomonadati</taxon>
        <taxon>Bacteroidota</taxon>
        <taxon>Bacteroidia</taxon>
        <taxon>Marinilabiliales</taxon>
        <taxon>Marinifilaceae</taxon>
        <taxon>Labilibaculum</taxon>
    </lineage>
</organism>
<protein>
    <submittedName>
        <fullName evidence="1">Uncharacterized protein</fullName>
    </submittedName>
</protein>
<sequence>MKPISLKIHEKLSHLSQEQINDLCHRYEAGEVNKGLIKEFEIDTYISGLVNLLPPKMTSENCVHCKKTLWVQRSKPSSYSKNTFCLECGHESSWTCRCDNCKESERLEQEQRTQKVQKLIKSRFNPPEAKRQLVDVNNEELIYLSAFIRASDTESSFSDISFHNSSFKLSPNKYFDQEIINFLIDASLIFMVSIPEYYNETIESESDLDNIDLFVSHYALNITDDRFDEIGIWNSLYYPQCRKISEEQLRNVWKKIASHECLEYVICMVEDIGINYWYTDKHLQHIREIVKNFSVSQFYCMFFSCLKTGLIIKQKIIGAEERLCIKV</sequence>
<evidence type="ECO:0000313" key="2">
    <source>
        <dbReference type="Proteomes" id="UP000233535"/>
    </source>
</evidence>
<comment type="caution">
    <text evidence="1">The sequence shown here is derived from an EMBL/GenBank/DDBJ whole genome shotgun (WGS) entry which is preliminary data.</text>
</comment>
<reference evidence="1 2" key="1">
    <citation type="journal article" date="2017" name="Front. Microbiol.">
        <title>Labilibaculum manganireducens gen. nov., sp. nov. and Labilibaculum filiforme sp. nov., Novel Bacteroidetes Isolated from Subsurface Sediments of the Baltic Sea.</title>
        <authorList>
            <person name="Vandieken V."/>
            <person name="Marshall I.P."/>
            <person name="Niemann H."/>
            <person name="Engelen B."/>
            <person name="Cypionka H."/>
        </authorList>
    </citation>
    <scope>NUCLEOTIDE SEQUENCE [LARGE SCALE GENOMIC DNA]</scope>
    <source>
        <strain evidence="1 2">59.16B</strain>
    </source>
</reference>
<keyword evidence="2" id="KW-1185">Reference proteome</keyword>
<dbReference type="AlphaFoldDB" id="A0A2N3HWU8"/>
<proteinExistence type="predicted"/>
<name>A0A2N3HWU8_9BACT</name>
<dbReference type="EMBL" id="MVDD01000008">
    <property type="protein sequence ID" value="PKQ62529.1"/>
    <property type="molecule type" value="Genomic_DNA"/>
</dbReference>
<accession>A0A2N3HWU8</accession>
<gene>
    <name evidence="1" type="ORF">BZG02_12460</name>
</gene>
<dbReference type="OrthoDB" id="1495383at2"/>
<evidence type="ECO:0000313" key="1">
    <source>
        <dbReference type="EMBL" id="PKQ62529.1"/>
    </source>
</evidence>
<dbReference type="RefSeq" id="WP_101261772.1">
    <property type="nucleotide sequence ID" value="NZ_MVDD01000008.1"/>
</dbReference>
<dbReference type="Proteomes" id="UP000233535">
    <property type="component" value="Unassembled WGS sequence"/>
</dbReference>